<feature type="transmembrane region" description="Helical" evidence="1">
    <location>
        <begin position="124"/>
        <end position="143"/>
    </location>
</feature>
<feature type="transmembrane region" description="Helical" evidence="1">
    <location>
        <begin position="31"/>
        <end position="56"/>
    </location>
</feature>
<dbReference type="InterPro" id="IPR036938">
    <property type="entry name" value="PAP2/HPO_sf"/>
</dbReference>
<proteinExistence type="predicted"/>
<dbReference type="EMBL" id="KQ414627">
    <property type="protein sequence ID" value="KOC67456.1"/>
    <property type="molecule type" value="Genomic_DNA"/>
</dbReference>
<dbReference type="PANTHER" id="PTHR14969">
    <property type="entry name" value="SPHINGOSINE-1-PHOSPHATE PHOSPHOHYDROLASE"/>
    <property type="match status" value="1"/>
</dbReference>
<dbReference type="SMART" id="SM00014">
    <property type="entry name" value="acidPPc"/>
    <property type="match status" value="1"/>
</dbReference>
<feature type="domain" description="Phosphatidic acid phosphatase type 2/haloperoxidase" evidence="2">
    <location>
        <begin position="63"/>
        <end position="173"/>
    </location>
</feature>
<dbReference type="PANTHER" id="PTHR14969:SF13">
    <property type="entry name" value="AT30094P"/>
    <property type="match status" value="1"/>
</dbReference>
<dbReference type="Pfam" id="PF01569">
    <property type="entry name" value="PAP2"/>
    <property type="match status" value="1"/>
</dbReference>
<name>A0A0L7R9M5_9HYME</name>
<organism evidence="3 4">
    <name type="scientific">Habropoda laboriosa</name>
    <dbReference type="NCBI Taxonomy" id="597456"/>
    <lineage>
        <taxon>Eukaryota</taxon>
        <taxon>Metazoa</taxon>
        <taxon>Ecdysozoa</taxon>
        <taxon>Arthropoda</taxon>
        <taxon>Hexapoda</taxon>
        <taxon>Insecta</taxon>
        <taxon>Pterygota</taxon>
        <taxon>Neoptera</taxon>
        <taxon>Endopterygota</taxon>
        <taxon>Hymenoptera</taxon>
        <taxon>Apocrita</taxon>
        <taxon>Aculeata</taxon>
        <taxon>Apoidea</taxon>
        <taxon>Anthophila</taxon>
        <taxon>Apidae</taxon>
        <taxon>Habropoda</taxon>
    </lineage>
</organism>
<protein>
    <submittedName>
        <fullName evidence="3">Presqualene diphosphate phosphatase</fullName>
    </submittedName>
</protein>
<evidence type="ECO:0000256" key="1">
    <source>
        <dbReference type="SAM" id="Phobius"/>
    </source>
</evidence>
<dbReference type="Proteomes" id="UP000053825">
    <property type="component" value="Unassembled WGS sequence"/>
</dbReference>
<reference evidence="3 4" key="1">
    <citation type="submission" date="2015-07" db="EMBL/GenBank/DDBJ databases">
        <title>The genome of Habropoda laboriosa.</title>
        <authorList>
            <person name="Pan H."/>
            <person name="Kapheim K."/>
        </authorList>
    </citation>
    <scope>NUCLEOTIDE SEQUENCE [LARGE SCALE GENOMIC DNA]</scope>
    <source>
        <strain evidence="3">0110345459</strain>
    </source>
</reference>
<dbReference type="STRING" id="597456.A0A0L7R9M5"/>
<sequence>MLKNILALDVRFTKGFVKCMETLLPVKQIQVYYTMLEISCHGIPWIASLLALIWILNSKRLYQVQVNLLIGLVLDIIVIAVLKSIARRRRPAVNTDPLSMGPDKYSFPSGHASRSMLVFYFLNYLWPVSGIYLIPILAWMFAVVMSRLLMRRHHILDVIAGLLLGYIEGMTMGLLYLNAETCSSLISWLTDEKIDGADYDV</sequence>
<feature type="transmembrane region" description="Helical" evidence="1">
    <location>
        <begin position="155"/>
        <end position="177"/>
    </location>
</feature>
<keyword evidence="1" id="KW-0812">Transmembrane</keyword>
<evidence type="ECO:0000259" key="2">
    <source>
        <dbReference type="SMART" id="SM00014"/>
    </source>
</evidence>
<dbReference type="SUPFAM" id="SSF48317">
    <property type="entry name" value="Acid phosphatase/Vanadium-dependent haloperoxidase"/>
    <property type="match status" value="1"/>
</dbReference>
<dbReference type="Gene3D" id="1.20.144.10">
    <property type="entry name" value="Phosphatidic acid phosphatase type 2/haloperoxidase"/>
    <property type="match status" value="1"/>
</dbReference>
<feature type="transmembrane region" description="Helical" evidence="1">
    <location>
        <begin position="68"/>
        <end position="86"/>
    </location>
</feature>
<dbReference type="CDD" id="cd03391">
    <property type="entry name" value="PAP2_containing_2_like"/>
    <property type="match status" value="1"/>
</dbReference>
<keyword evidence="4" id="KW-1185">Reference proteome</keyword>
<accession>A0A0L7R9M5</accession>
<dbReference type="InterPro" id="IPR000326">
    <property type="entry name" value="PAP2/HPO"/>
</dbReference>
<dbReference type="OrthoDB" id="10266771at2759"/>
<evidence type="ECO:0000313" key="4">
    <source>
        <dbReference type="Proteomes" id="UP000053825"/>
    </source>
</evidence>
<evidence type="ECO:0000313" key="3">
    <source>
        <dbReference type="EMBL" id="KOC67456.1"/>
    </source>
</evidence>
<gene>
    <name evidence="3" type="ORF">WH47_11635</name>
</gene>
<keyword evidence="1" id="KW-1133">Transmembrane helix</keyword>
<dbReference type="GO" id="GO:0042392">
    <property type="term" value="F:sphingosine-1-phosphate phosphatase activity"/>
    <property type="evidence" value="ECO:0007669"/>
    <property type="project" value="TreeGrafter"/>
</dbReference>
<keyword evidence="1" id="KW-0472">Membrane</keyword>
<dbReference type="AlphaFoldDB" id="A0A0L7R9M5"/>